<feature type="domain" description="Dinitrogenase iron-molybdenum cofactor biosynthesis" evidence="2">
    <location>
        <begin position="8"/>
        <end position="94"/>
    </location>
</feature>
<protein>
    <recommendedName>
        <fullName evidence="2">Dinitrogenase iron-molybdenum cofactor biosynthesis domain-containing protein</fullName>
    </recommendedName>
</protein>
<keyword evidence="1" id="KW-0535">Nitrogen fixation</keyword>
<dbReference type="PATRIC" id="fig|171383.3.peg.446"/>
<dbReference type="EMBL" id="LHPI01000001">
    <property type="protein sequence ID" value="KOO09184.1"/>
    <property type="molecule type" value="Genomic_DNA"/>
</dbReference>
<dbReference type="Proteomes" id="UP000037530">
    <property type="component" value="Unassembled WGS sequence"/>
</dbReference>
<dbReference type="InterPro" id="IPR003731">
    <property type="entry name" value="Di-Nase_FeMo-co_biosynth"/>
</dbReference>
<dbReference type="Pfam" id="PF02579">
    <property type="entry name" value="Nitro_FeMo-Co"/>
    <property type="match status" value="1"/>
</dbReference>
<dbReference type="SUPFAM" id="SSF53146">
    <property type="entry name" value="Nitrogenase accessory factor-like"/>
    <property type="match status" value="1"/>
</dbReference>
<comment type="caution">
    <text evidence="3">The sequence shown here is derived from an EMBL/GenBank/DDBJ whole genome shotgun (WGS) entry which is preliminary data.</text>
</comment>
<dbReference type="InterPro" id="IPR036105">
    <property type="entry name" value="DiNase_FeMo-co_biosyn_sf"/>
</dbReference>
<dbReference type="STRING" id="171383.AKJ31_02145"/>
<dbReference type="AlphaFoldDB" id="A0A0M0I4F4"/>
<evidence type="ECO:0000256" key="1">
    <source>
        <dbReference type="ARBA" id="ARBA00023231"/>
    </source>
</evidence>
<reference evidence="4" key="1">
    <citation type="submission" date="2015-08" db="EMBL/GenBank/DDBJ databases">
        <title>Vibrio galatheae sp. nov., a novel member of the Vibrionaceae family isolated from the Solomon Islands.</title>
        <authorList>
            <person name="Giubergia S."/>
            <person name="Machado H."/>
            <person name="Mateiu R.V."/>
            <person name="Gram L."/>
        </authorList>
    </citation>
    <scope>NUCLEOTIDE SEQUENCE [LARGE SCALE GENOMIC DNA]</scope>
    <source>
        <strain evidence="4">DSM 19134</strain>
    </source>
</reference>
<evidence type="ECO:0000259" key="2">
    <source>
        <dbReference type="Pfam" id="PF02579"/>
    </source>
</evidence>
<keyword evidence="4" id="KW-1185">Reference proteome</keyword>
<accession>A0A0M0I4F4</accession>
<gene>
    <name evidence="3" type="ORF">AKJ31_02145</name>
</gene>
<proteinExistence type="predicted"/>
<dbReference type="RefSeq" id="WP_053407441.1">
    <property type="nucleotide sequence ID" value="NZ_DAIPHI010000063.1"/>
</dbReference>
<evidence type="ECO:0000313" key="3">
    <source>
        <dbReference type="EMBL" id="KOO09184.1"/>
    </source>
</evidence>
<dbReference type="Gene3D" id="3.30.420.130">
    <property type="entry name" value="Dinitrogenase iron-molybdenum cofactor biosynthesis domain"/>
    <property type="match status" value="1"/>
</dbReference>
<organism evidence="3 4">
    <name type="scientific">Vibrio hepatarius</name>
    <dbReference type="NCBI Taxonomy" id="171383"/>
    <lineage>
        <taxon>Bacteria</taxon>
        <taxon>Pseudomonadati</taxon>
        <taxon>Pseudomonadota</taxon>
        <taxon>Gammaproteobacteria</taxon>
        <taxon>Vibrionales</taxon>
        <taxon>Vibrionaceae</taxon>
        <taxon>Vibrio</taxon>
        <taxon>Vibrio oreintalis group</taxon>
    </lineage>
</organism>
<name>A0A0M0I4F4_9VIBR</name>
<sequence length="153" mass="16795">MLYAIPNDGHHITNHFMKAPYIAIYNQQGMVENIKNPACGGGCQNKSQLLKALVAQGIDAVITRNIGERSLAKLLKQQVRVFRAAKRADLEQILQVERTELTSSEQGKASINNRNKAACEGACCGDKQQRQVMSSITKPSAFLRVTTAKLIAK</sequence>
<evidence type="ECO:0000313" key="4">
    <source>
        <dbReference type="Proteomes" id="UP000037530"/>
    </source>
</evidence>
<dbReference type="OrthoDB" id="6215304at2"/>